<feature type="active site" evidence="5">
    <location>
        <position position="250"/>
    </location>
</feature>
<keyword evidence="11" id="KW-1185">Reference proteome</keyword>
<sequence>MSKYTPIDEIPQIHADLRAGFRSGKARSIAYRKQQLLQLAHLLKDNIDRFKDALQADLGRHPSESESAELAPTISEAMVCYHGVKKWAATERAAFSFNYAAMSPAIRKEPKGLVLIIGPFNYPILNLLAPFAGAIAAGNACMVKPSELPVQTCNLLIELFPKYLDQDLYRIVNGGVHETTKILELPFDHILYTGSHRVGRIVATAAAKHLCPVSLELGGKSPVVVDPKCDLKTMAKRLMWGKFSNAGQTCVAPDYVLCPEAFQDKLIEASKEVLNTFYPGDPQQDASFGRIITEQHAERLKGLIDATRGTVVVGGQTDVAGKYVAPTIIRDVPPDDALMEAEIFGPILPIVPTETVEEAVAFINSREHPLALYVFSPCPSFKAKVFDNTQSGSAIANECNLHVVVDGLPFGGTGASGSGHYTGKFSFDMFTHLRSTMDNPSWVDVITGLRYPPYKSRNSPLAALTTPRLPALPRGGASPKRWGLWLALLFAGVAAALLTKAGRNALTQLSLQLGY</sequence>
<evidence type="ECO:0000256" key="6">
    <source>
        <dbReference type="PROSITE-ProRule" id="PRU10007"/>
    </source>
</evidence>
<dbReference type="Pfam" id="PF00171">
    <property type="entry name" value="Aldedh"/>
    <property type="match status" value="1"/>
</dbReference>
<reference evidence="10 11" key="1">
    <citation type="journal article" date="2018" name="Sci. Rep.">
        <title>Genome sequence of the cauliflower mushroom Sparassis crispa (Hanabiratake) and its association with beneficial usage.</title>
        <authorList>
            <person name="Kiyama R."/>
            <person name="Furutani Y."/>
            <person name="Kawaguchi K."/>
            <person name="Nakanishi T."/>
        </authorList>
    </citation>
    <scope>NUCLEOTIDE SEQUENCE [LARGE SCALE GENOMIC DNA]</scope>
</reference>
<keyword evidence="8" id="KW-0472">Membrane</keyword>
<dbReference type="OrthoDB" id="440325at2759"/>
<dbReference type="GO" id="GO:0005737">
    <property type="term" value="C:cytoplasm"/>
    <property type="evidence" value="ECO:0007669"/>
    <property type="project" value="TreeGrafter"/>
</dbReference>
<dbReference type="EMBL" id="BFAD01000013">
    <property type="protein sequence ID" value="GBE88431.1"/>
    <property type="molecule type" value="Genomic_DNA"/>
</dbReference>
<dbReference type="Gene3D" id="3.40.309.10">
    <property type="entry name" value="Aldehyde Dehydrogenase, Chain A, domain 2"/>
    <property type="match status" value="1"/>
</dbReference>
<feature type="domain" description="Aldehyde dehydrogenase" evidence="9">
    <location>
        <begin position="17"/>
        <end position="434"/>
    </location>
</feature>
<evidence type="ECO:0000259" key="9">
    <source>
        <dbReference type="Pfam" id="PF00171"/>
    </source>
</evidence>
<dbReference type="SUPFAM" id="SSF53720">
    <property type="entry name" value="ALDH-like"/>
    <property type="match status" value="1"/>
</dbReference>
<dbReference type="InterPro" id="IPR016161">
    <property type="entry name" value="Ald_DH/histidinol_DH"/>
</dbReference>
<dbReference type="InterPro" id="IPR016162">
    <property type="entry name" value="Ald_DH_N"/>
</dbReference>
<evidence type="ECO:0000313" key="10">
    <source>
        <dbReference type="EMBL" id="GBE88431.1"/>
    </source>
</evidence>
<evidence type="ECO:0000256" key="8">
    <source>
        <dbReference type="SAM" id="Phobius"/>
    </source>
</evidence>
<feature type="active site" evidence="5 6">
    <location>
        <position position="216"/>
    </location>
</feature>
<comment type="similarity">
    <text evidence="1 4 7">Belongs to the aldehyde dehydrogenase family.</text>
</comment>
<dbReference type="FunFam" id="3.40.309.10:FF:000003">
    <property type="entry name" value="Aldehyde dehydrogenase"/>
    <property type="match status" value="1"/>
</dbReference>
<comment type="caution">
    <text evidence="10">The sequence shown here is derived from an EMBL/GenBank/DDBJ whole genome shotgun (WGS) entry which is preliminary data.</text>
</comment>
<dbReference type="InterPro" id="IPR016163">
    <property type="entry name" value="Ald_DH_C"/>
</dbReference>
<organism evidence="10 11">
    <name type="scientific">Sparassis crispa</name>
    <dbReference type="NCBI Taxonomy" id="139825"/>
    <lineage>
        <taxon>Eukaryota</taxon>
        <taxon>Fungi</taxon>
        <taxon>Dikarya</taxon>
        <taxon>Basidiomycota</taxon>
        <taxon>Agaricomycotina</taxon>
        <taxon>Agaricomycetes</taxon>
        <taxon>Polyporales</taxon>
        <taxon>Sparassidaceae</taxon>
        <taxon>Sparassis</taxon>
    </lineage>
</organism>
<dbReference type="GO" id="GO:0004029">
    <property type="term" value="F:aldehyde dehydrogenase (NAD+) activity"/>
    <property type="evidence" value="ECO:0007669"/>
    <property type="project" value="TreeGrafter"/>
</dbReference>
<dbReference type="PANTHER" id="PTHR43570">
    <property type="entry name" value="ALDEHYDE DEHYDROGENASE"/>
    <property type="match status" value="1"/>
</dbReference>
<dbReference type="GO" id="GO:0006081">
    <property type="term" value="P:aldehyde metabolic process"/>
    <property type="evidence" value="ECO:0007669"/>
    <property type="project" value="InterPro"/>
</dbReference>
<dbReference type="GeneID" id="38785348"/>
<dbReference type="PIRSF" id="PIRSF036492">
    <property type="entry name" value="ALDH"/>
    <property type="match status" value="1"/>
</dbReference>
<dbReference type="PROSITE" id="PS00687">
    <property type="entry name" value="ALDEHYDE_DEHYDR_GLU"/>
    <property type="match status" value="1"/>
</dbReference>
<protein>
    <recommendedName>
        <fullName evidence="4">Aldehyde dehydrogenase</fullName>
    </recommendedName>
</protein>
<evidence type="ECO:0000256" key="5">
    <source>
        <dbReference type="PIRSR" id="PIRSR036492-1"/>
    </source>
</evidence>
<dbReference type="CDD" id="cd07135">
    <property type="entry name" value="ALDH_F14-YMR110C"/>
    <property type="match status" value="1"/>
</dbReference>
<dbReference type="InterPro" id="IPR012394">
    <property type="entry name" value="Aldehyde_DH_NAD(P)"/>
</dbReference>
<dbReference type="STRING" id="139825.A0A401H1X2"/>
<evidence type="ECO:0000313" key="11">
    <source>
        <dbReference type="Proteomes" id="UP000287166"/>
    </source>
</evidence>
<dbReference type="RefSeq" id="XP_027619344.1">
    <property type="nucleotide sequence ID" value="XM_027763543.1"/>
</dbReference>
<evidence type="ECO:0000256" key="7">
    <source>
        <dbReference type="RuleBase" id="RU003345"/>
    </source>
</evidence>
<dbReference type="InterPro" id="IPR029510">
    <property type="entry name" value="Ald_DH_CS_GLU"/>
</dbReference>
<keyword evidence="2 4" id="KW-0560">Oxidoreductase</keyword>
<dbReference type="InParanoid" id="A0A401H1X2"/>
<dbReference type="PROSITE" id="PS00070">
    <property type="entry name" value="ALDEHYDE_DEHYDR_CYS"/>
    <property type="match status" value="1"/>
</dbReference>
<evidence type="ECO:0000256" key="3">
    <source>
        <dbReference type="ARBA" id="ARBA00023027"/>
    </source>
</evidence>
<dbReference type="FunFam" id="3.40.605.10:FF:000004">
    <property type="entry name" value="Aldehyde dehydrogenase"/>
    <property type="match status" value="1"/>
</dbReference>
<feature type="transmembrane region" description="Helical" evidence="8">
    <location>
        <begin position="482"/>
        <end position="499"/>
    </location>
</feature>
<keyword evidence="8" id="KW-0812">Transmembrane</keyword>
<evidence type="ECO:0000256" key="1">
    <source>
        <dbReference type="ARBA" id="ARBA00009986"/>
    </source>
</evidence>
<gene>
    <name evidence="10" type="ORF">SCP_1302460</name>
</gene>
<keyword evidence="3" id="KW-0520">NAD</keyword>
<proteinExistence type="inferred from homology"/>
<dbReference type="InterPro" id="IPR016160">
    <property type="entry name" value="Ald_DH_CS_CYS"/>
</dbReference>
<dbReference type="Proteomes" id="UP000287166">
    <property type="component" value="Unassembled WGS sequence"/>
</dbReference>
<dbReference type="InterPro" id="IPR015590">
    <property type="entry name" value="Aldehyde_DH_dom"/>
</dbReference>
<evidence type="ECO:0000256" key="4">
    <source>
        <dbReference type="PIRNR" id="PIRNR036492"/>
    </source>
</evidence>
<accession>A0A401H1X2</accession>
<dbReference type="Gene3D" id="3.40.605.10">
    <property type="entry name" value="Aldehyde Dehydrogenase, Chain A, domain 1"/>
    <property type="match status" value="1"/>
</dbReference>
<name>A0A401H1X2_9APHY</name>
<dbReference type="PANTHER" id="PTHR43570:SF16">
    <property type="entry name" value="ALDEHYDE DEHYDROGENASE TYPE III, ISOFORM Q"/>
    <property type="match status" value="1"/>
</dbReference>
<keyword evidence="8" id="KW-1133">Transmembrane helix</keyword>
<dbReference type="AlphaFoldDB" id="A0A401H1X2"/>
<evidence type="ECO:0000256" key="2">
    <source>
        <dbReference type="ARBA" id="ARBA00023002"/>
    </source>
</evidence>